<proteinExistence type="predicted"/>
<accession>A0A8X8C8F3</accession>
<sequence length="149" mass="16924">MCTYGSGCFKWLLGQMQSMSKKRREMASFSKILSKTDVKKRLTVPIKFLKSLPSFDGGHAVKFEARDEGGEAWAFQCSVRRRGHRKPVLTRGWKAFINSKKLKTGDKVSFFKCKNRATAKTSYRVLAEKEIKIFGAIIGYAPLYPISCK</sequence>
<dbReference type="SMART" id="SM01019">
    <property type="entry name" value="B3"/>
    <property type="match status" value="1"/>
</dbReference>
<gene>
    <name evidence="2" type="ORF">POTOM_042742</name>
</gene>
<dbReference type="GO" id="GO:0003700">
    <property type="term" value="F:DNA-binding transcription factor activity"/>
    <property type="evidence" value="ECO:0007669"/>
    <property type="project" value="InterPro"/>
</dbReference>
<keyword evidence="3" id="KW-1185">Reference proteome</keyword>
<dbReference type="OrthoDB" id="954231at2759"/>
<evidence type="ECO:0000259" key="1">
    <source>
        <dbReference type="PROSITE" id="PS50863"/>
    </source>
</evidence>
<dbReference type="EMBL" id="JAAWWB010000024">
    <property type="protein sequence ID" value="KAG6752706.1"/>
    <property type="molecule type" value="Genomic_DNA"/>
</dbReference>
<dbReference type="PROSITE" id="PS50863">
    <property type="entry name" value="B3"/>
    <property type="match status" value="1"/>
</dbReference>
<evidence type="ECO:0000313" key="3">
    <source>
        <dbReference type="Proteomes" id="UP000886885"/>
    </source>
</evidence>
<dbReference type="Proteomes" id="UP000886885">
    <property type="component" value="Chromosome 12D"/>
</dbReference>
<reference evidence="2" key="1">
    <citation type="journal article" date="2020" name="bioRxiv">
        <title>Hybrid origin of Populus tomentosa Carr. identified through genome sequencing and phylogenomic analysis.</title>
        <authorList>
            <person name="An X."/>
            <person name="Gao K."/>
            <person name="Chen Z."/>
            <person name="Li J."/>
            <person name="Yang X."/>
            <person name="Yang X."/>
            <person name="Zhou J."/>
            <person name="Guo T."/>
            <person name="Zhao T."/>
            <person name="Huang S."/>
            <person name="Miao D."/>
            <person name="Khan W.U."/>
            <person name="Rao P."/>
            <person name="Ye M."/>
            <person name="Lei B."/>
            <person name="Liao W."/>
            <person name="Wang J."/>
            <person name="Ji L."/>
            <person name="Li Y."/>
            <person name="Guo B."/>
            <person name="Mustafa N.S."/>
            <person name="Li S."/>
            <person name="Yun Q."/>
            <person name="Keller S.R."/>
            <person name="Mao J."/>
            <person name="Zhang R."/>
            <person name="Strauss S.H."/>
        </authorList>
    </citation>
    <scope>NUCLEOTIDE SEQUENCE</scope>
    <source>
        <strain evidence="2">GM15</strain>
        <tissue evidence="2">Leaf</tissue>
    </source>
</reference>
<dbReference type="GO" id="GO:0003677">
    <property type="term" value="F:DNA binding"/>
    <property type="evidence" value="ECO:0007669"/>
    <property type="project" value="InterPro"/>
</dbReference>
<dbReference type="AlphaFoldDB" id="A0A8X8C8F3"/>
<protein>
    <recommendedName>
        <fullName evidence="1">TF-B3 domain-containing protein</fullName>
    </recommendedName>
</protein>
<organism evidence="2 3">
    <name type="scientific">Populus tomentosa</name>
    <name type="common">Chinese white poplar</name>
    <dbReference type="NCBI Taxonomy" id="118781"/>
    <lineage>
        <taxon>Eukaryota</taxon>
        <taxon>Viridiplantae</taxon>
        <taxon>Streptophyta</taxon>
        <taxon>Embryophyta</taxon>
        <taxon>Tracheophyta</taxon>
        <taxon>Spermatophyta</taxon>
        <taxon>Magnoliopsida</taxon>
        <taxon>eudicotyledons</taxon>
        <taxon>Gunneridae</taxon>
        <taxon>Pentapetalae</taxon>
        <taxon>rosids</taxon>
        <taxon>fabids</taxon>
        <taxon>Malpighiales</taxon>
        <taxon>Salicaceae</taxon>
        <taxon>Saliceae</taxon>
        <taxon>Populus</taxon>
    </lineage>
</organism>
<name>A0A8X8C8F3_POPTO</name>
<dbReference type="InterPro" id="IPR003340">
    <property type="entry name" value="B3_DNA-bd"/>
</dbReference>
<evidence type="ECO:0000313" key="2">
    <source>
        <dbReference type="EMBL" id="KAG6752706.1"/>
    </source>
</evidence>
<dbReference type="Pfam" id="PF02362">
    <property type="entry name" value="B3"/>
    <property type="match status" value="1"/>
</dbReference>
<dbReference type="CDD" id="cd10017">
    <property type="entry name" value="B3_DNA"/>
    <property type="match status" value="1"/>
</dbReference>
<feature type="domain" description="TF-B3" evidence="1">
    <location>
        <begin position="27"/>
        <end position="129"/>
    </location>
</feature>
<comment type="caution">
    <text evidence="2">The sequence shown here is derived from an EMBL/GenBank/DDBJ whole genome shotgun (WGS) entry which is preliminary data.</text>
</comment>
<dbReference type="InterPro" id="IPR044800">
    <property type="entry name" value="LEC2-like"/>
</dbReference>
<dbReference type="PANTHER" id="PTHR31140:SF145">
    <property type="entry name" value="TF-B3 DOMAIN-CONTAINING PROTEIN"/>
    <property type="match status" value="1"/>
</dbReference>
<dbReference type="PANTHER" id="PTHR31140">
    <property type="entry name" value="B3 DOMAIN-CONTAINING TRANSCRIPTION FACTOR ABI3"/>
    <property type="match status" value="1"/>
</dbReference>